<dbReference type="AlphaFoldDB" id="A0A918JV67"/>
<sequence length="298" mass="34275">MFKQSEKSRKIDNHTDEYSVYDTYDDKEQKGHIISFKVDEEGKGEALFTIPEEWENKHQKLAELPRYFYLKEKESGVEFPRAYYVANPNKTEEENKKNSNRIIALMLKVAKTLPLKDFMEANSAVILGSEPVFAPIKLLGDGGNCKTLIWGEKLSCKERKKVIQIAKNLNLGNNKLEGANWLMALMALEAEGTFDHQTDNGIGYVGLVQFGEDAAKDIGTTQKSLLSMSRFEQLDYVEQWIGRKKDKINCLTDVYLSVLLPDKTGKGREKNQVLWTSDREAYYNNPAFHKEKDEWKKR</sequence>
<protein>
    <recommendedName>
        <fullName evidence="3">Transglycosylase SLT domain-containing protein</fullName>
    </recommendedName>
</protein>
<evidence type="ECO:0000313" key="1">
    <source>
        <dbReference type="EMBL" id="GGX17527.1"/>
    </source>
</evidence>
<keyword evidence="2" id="KW-1185">Reference proteome</keyword>
<organism evidence="1 2">
    <name type="scientific">Aquimarina muelleri</name>
    <dbReference type="NCBI Taxonomy" id="279356"/>
    <lineage>
        <taxon>Bacteria</taxon>
        <taxon>Pseudomonadati</taxon>
        <taxon>Bacteroidota</taxon>
        <taxon>Flavobacteriia</taxon>
        <taxon>Flavobacteriales</taxon>
        <taxon>Flavobacteriaceae</taxon>
        <taxon>Aquimarina</taxon>
    </lineage>
</organism>
<proteinExistence type="predicted"/>
<reference evidence="1 2" key="1">
    <citation type="journal article" date="2014" name="Int. J. Syst. Evol. Microbiol.">
        <title>Complete genome sequence of Corynebacterium casei LMG S-19264T (=DSM 44701T), isolated from a smear-ripened cheese.</title>
        <authorList>
            <consortium name="US DOE Joint Genome Institute (JGI-PGF)"/>
            <person name="Walter F."/>
            <person name="Albersmeier A."/>
            <person name="Kalinowski J."/>
            <person name="Ruckert C."/>
        </authorList>
    </citation>
    <scope>NUCLEOTIDE SEQUENCE [LARGE SCALE GENOMIC DNA]</scope>
    <source>
        <strain evidence="1 2">KCTC 12285</strain>
    </source>
</reference>
<dbReference type="RefSeq" id="WP_189457442.1">
    <property type="nucleotide sequence ID" value="NZ_BMWS01000011.1"/>
</dbReference>
<name>A0A918JV67_9FLAO</name>
<dbReference type="EMBL" id="BMWS01000011">
    <property type="protein sequence ID" value="GGX17527.1"/>
    <property type="molecule type" value="Genomic_DNA"/>
</dbReference>
<gene>
    <name evidence="1" type="ORF">GCM10007384_18650</name>
</gene>
<evidence type="ECO:0000313" key="2">
    <source>
        <dbReference type="Proteomes" id="UP000601108"/>
    </source>
</evidence>
<evidence type="ECO:0008006" key="3">
    <source>
        <dbReference type="Google" id="ProtNLM"/>
    </source>
</evidence>
<dbReference type="Proteomes" id="UP000601108">
    <property type="component" value="Unassembled WGS sequence"/>
</dbReference>
<comment type="caution">
    <text evidence="1">The sequence shown here is derived from an EMBL/GenBank/DDBJ whole genome shotgun (WGS) entry which is preliminary data.</text>
</comment>
<accession>A0A918JV67</accession>